<evidence type="ECO:0000313" key="2">
    <source>
        <dbReference type="Proteomes" id="UP000281474"/>
    </source>
</evidence>
<sequence length="125" mass="14300">MAVGQSLASDIAAKATLIYDGIQSHPLDIGTDFFREMRMGANCYQLKFNGSRIPLSVIPDRDEQGCCPFKRYFKRDELRVSQKITKAFCNIQHEKELEQLRATLDLRQSEPEVKSETNAKKTLFL</sequence>
<accession>A0A3L8Q2B6</accession>
<organism evidence="1 2">
    <name type="scientific">Parashewanella curva</name>
    <dbReference type="NCBI Taxonomy" id="2338552"/>
    <lineage>
        <taxon>Bacteria</taxon>
        <taxon>Pseudomonadati</taxon>
        <taxon>Pseudomonadota</taxon>
        <taxon>Gammaproteobacteria</taxon>
        <taxon>Alteromonadales</taxon>
        <taxon>Shewanellaceae</taxon>
        <taxon>Parashewanella</taxon>
    </lineage>
</organism>
<dbReference type="OrthoDB" id="9979972at2"/>
<gene>
    <name evidence="1" type="ORF">D5018_00595</name>
</gene>
<reference evidence="1 2" key="1">
    <citation type="submission" date="2018-09" db="EMBL/GenBank/DDBJ databases">
        <title>Phylogeny of the Shewanellaceae, and recommendation for two new genera, Pseudoshewanella and Parashewanella.</title>
        <authorList>
            <person name="Wang G."/>
        </authorList>
    </citation>
    <scope>NUCLEOTIDE SEQUENCE [LARGE SCALE GENOMIC DNA]</scope>
    <source>
        <strain evidence="1 2">C51</strain>
    </source>
</reference>
<keyword evidence="2" id="KW-1185">Reference proteome</keyword>
<evidence type="ECO:0000313" key="1">
    <source>
        <dbReference type="EMBL" id="RLV61650.1"/>
    </source>
</evidence>
<dbReference type="AlphaFoldDB" id="A0A3L8Q2B6"/>
<proteinExistence type="predicted"/>
<dbReference type="EMBL" id="QZEI01000001">
    <property type="protein sequence ID" value="RLV61650.1"/>
    <property type="molecule type" value="Genomic_DNA"/>
</dbReference>
<dbReference type="Proteomes" id="UP000281474">
    <property type="component" value="Unassembled WGS sequence"/>
</dbReference>
<protein>
    <submittedName>
        <fullName evidence="1">Uncharacterized protein</fullName>
    </submittedName>
</protein>
<dbReference type="RefSeq" id="WP_121837049.1">
    <property type="nucleotide sequence ID" value="NZ_ML014753.1"/>
</dbReference>
<comment type="caution">
    <text evidence="1">The sequence shown here is derived from an EMBL/GenBank/DDBJ whole genome shotgun (WGS) entry which is preliminary data.</text>
</comment>
<name>A0A3L8Q2B6_9GAMM</name>